<dbReference type="PANTHER" id="PTHR30026">
    <property type="entry name" value="OUTER MEMBRANE PROTEIN TOLC"/>
    <property type="match status" value="1"/>
</dbReference>
<dbReference type="InterPro" id="IPR010130">
    <property type="entry name" value="T1SS_OMP_TolC"/>
</dbReference>
<comment type="subcellular location">
    <subcellularLocation>
        <location evidence="1">Cell outer membrane</location>
    </subcellularLocation>
</comment>
<feature type="chain" id="PRO_5042025562" evidence="9">
    <location>
        <begin position="24"/>
        <end position="457"/>
    </location>
</feature>
<evidence type="ECO:0000256" key="3">
    <source>
        <dbReference type="ARBA" id="ARBA00022448"/>
    </source>
</evidence>
<evidence type="ECO:0000256" key="7">
    <source>
        <dbReference type="ARBA" id="ARBA00023237"/>
    </source>
</evidence>
<evidence type="ECO:0000313" key="10">
    <source>
        <dbReference type="EMBL" id="WCL53145.1"/>
    </source>
</evidence>
<comment type="similarity">
    <text evidence="2">Belongs to the outer membrane factor (OMF) (TC 1.B.17) family.</text>
</comment>
<keyword evidence="11" id="KW-1185">Reference proteome</keyword>
<keyword evidence="9" id="KW-0732">Signal</keyword>
<dbReference type="KEGG" id="gso:PH603_11410"/>
<evidence type="ECO:0000256" key="5">
    <source>
        <dbReference type="ARBA" id="ARBA00022692"/>
    </source>
</evidence>
<dbReference type="InterPro" id="IPR003423">
    <property type="entry name" value="OMP_efflux"/>
</dbReference>
<evidence type="ECO:0000256" key="2">
    <source>
        <dbReference type="ARBA" id="ARBA00007613"/>
    </source>
</evidence>
<reference evidence="10" key="1">
    <citation type="submission" date="2023-01" db="EMBL/GenBank/DDBJ databases">
        <title>The genome sequence of Kordiimonadaceae bacterium 6D33.</title>
        <authorList>
            <person name="Liu Y."/>
        </authorList>
    </citation>
    <scope>NUCLEOTIDE SEQUENCE</scope>
    <source>
        <strain evidence="10">6D33</strain>
    </source>
</reference>
<keyword evidence="4" id="KW-1134">Transmembrane beta strand</keyword>
<gene>
    <name evidence="10" type="ORF">PH603_11410</name>
</gene>
<dbReference type="Proteomes" id="UP001217500">
    <property type="component" value="Chromosome"/>
</dbReference>
<accession>A0AAF0BL78</accession>
<name>A0AAF0BL78_9PROT</name>
<organism evidence="10 11">
    <name type="scientific">Gimibacter soli</name>
    <dbReference type="NCBI Taxonomy" id="3024400"/>
    <lineage>
        <taxon>Bacteria</taxon>
        <taxon>Pseudomonadati</taxon>
        <taxon>Pseudomonadota</taxon>
        <taxon>Alphaproteobacteria</taxon>
        <taxon>Kordiimonadales</taxon>
        <taxon>Temperatibacteraceae</taxon>
        <taxon>Gimibacter</taxon>
    </lineage>
</organism>
<evidence type="ECO:0000256" key="8">
    <source>
        <dbReference type="SAM" id="Coils"/>
    </source>
</evidence>
<dbReference type="RefSeq" id="WP_289502657.1">
    <property type="nucleotide sequence ID" value="NZ_CP116805.1"/>
</dbReference>
<evidence type="ECO:0000256" key="6">
    <source>
        <dbReference type="ARBA" id="ARBA00023136"/>
    </source>
</evidence>
<evidence type="ECO:0000256" key="1">
    <source>
        <dbReference type="ARBA" id="ARBA00004442"/>
    </source>
</evidence>
<keyword evidence="8" id="KW-0175">Coiled coil</keyword>
<proteinExistence type="inferred from homology"/>
<evidence type="ECO:0000313" key="11">
    <source>
        <dbReference type="Proteomes" id="UP001217500"/>
    </source>
</evidence>
<keyword evidence="6" id="KW-0472">Membrane</keyword>
<dbReference type="NCBIfam" id="TIGR01844">
    <property type="entry name" value="type_I_sec_TolC"/>
    <property type="match status" value="1"/>
</dbReference>
<keyword evidence="7" id="KW-0998">Cell outer membrane</keyword>
<dbReference type="GO" id="GO:0015562">
    <property type="term" value="F:efflux transmembrane transporter activity"/>
    <property type="evidence" value="ECO:0007669"/>
    <property type="project" value="InterPro"/>
</dbReference>
<dbReference type="GO" id="GO:0009279">
    <property type="term" value="C:cell outer membrane"/>
    <property type="evidence" value="ECO:0007669"/>
    <property type="project" value="UniProtKB-SubCell"/>
</dbReference>
<dbReference type="Pfam" id="PF02321">
    <property type="entry name" value="OEP"/>
    <property type="match status" value="2"/>
</dbReference>
<dbReference type="InterPro" id="IPR051906">
    <property type="entry name" value="TolC-like"/>
</dbReference>
<keyword evidence="3" id="KW-0813">Transport</keyword>
<evidence type="ECO:0000256" key="9">
    <source>
        <dbReference type="SAM" id="SignalP"/>
    </source>
</evidence>
<evidence type="ECO:0000256" key="4">
    <source>
        <dbReference type="ARBA" id="ARBA00022452"/>
    </source>
</evidence>
<dbReference type="Gene3D" id="1.20.1600.10">
    <property type="entry name" value="Outer membrane efflux proteins (OEP)"/>
    <property type="match status" value="1"/>
</dbReference>
<sequence length="457" mass="48733">MKKTIASLLAIATVLGGTGAVSAETLKEALEAAYASNPTLQAQRAAVRAIDNTVPGAKAAFLPSVVGEASYGERHGKVINSQAPNGPRNDADVDSTAYGVTAQLSIFNGMRDLNAVRQAKAEVMVARAQLQNTEQQVLLQGIAAYMDVVRDQSVVELNKNQVQVLERQLEASRDRFRVGEITRTDVAQSEARLEGAKSQLLAAEAQLAASRGAYQRVIGRAPAGLDTPGGLPVLPASLESAIETAMADAPNVIAARYSEEAARRGIHIAEGGLLPRLGAEASYSHTDGSSLVGNNTTPDDSDIKAFGFQLTVPLYTGGATYADIRRAKEVRSQRMVQIVEAERSAQETALVTWDRLRAARGQIASTEAQVRANEIALEGVRQEAAVGSRTTLDVLNAEQELLDARANLIRAQRDEFVAAYNLLAAVGTLNSGTLGLDVDAYDPEEHYDDVKNQMIGW</sequence>
<dbReference type="GO" id="GO:0015288">
    <property type="term" value="F:porin activity"/>
    <property type="evidence" value="ECO:0007669"/>
    <property type="project" value="TreeGrafter"/>
</dbReference>
<feature type="coiled-coil region" evidence="8">
    <location>
        <begin position="116"/>
        <end position="206"/>
    </location>
</feature>
<keyword evidence="5" id="KW-0812">Transmembrane</keyword>
<dbReference type="EMBL" id="CP116805">
    <property type="protein sequence ID" value="WCL53145.1"/>
    <property type="molecule type" value="Genomic_DNA"/>
</dbReference>
<dbReference type="AlphaFoldDB" id="A0AAF0BL78"/>
<dbReference type="GO" id="GO:1990281">
    <property type="term" value="C:efflux pump complex"/>
    <property type="evidence" value="ECO:0007669"/>
    <property type="project" value="TreeGrafter"/>
</dbReference>
<dbReference type="PANTHER" id="PTHR30026:SF22">
    <property type="entry name" value="OUTER MEMBRANE EFFLUX PROTEIN"/>
    <property type="match status" value="1"/>
</dbReference>
<dbReference type="SUPFAM" id="SSF56954">
    <property type="entry name" value="Outer membrane efflux proteins (OEP)"/>
    <property type="match status" value="1"/>
</dbReference>
<feature type="signal peptide" evidence="9">
    <location>
        <begin position="1"/>
        <end position="23"/>
    </location>
</feature>
<protein>
    <submittedName>
        <fullName evidence="10">TolC family outer membrane protein</fullName>
    </submittedName>
</protein>